<organism evidence="3 4">
    <name type="scientific">Lineolata rhizophorae</name>
    <dbReference type="NCBI Taxonomy" id="578093"/>
    <lineage>
        <taxon>Eukaryota</taxon>
        <taxon>Fungi</taxon>
        <taxon>Dikarya</taxon>
        <taxon>Ascomycota</taxon>
        <taxon>Pezizomycotina</taxon>
        <taxon>Dothideomycetes</taxon>
        <taxon>Dothideomycetes incertae sedis</taxon>
        <taxon>Lineolatales</taxon>
        <taxon>Lineolataceae</taxon>
        <taxon>Lineolata</taxon>
    </lineage>
</organism>
<dbReference type="Pfam" id="PF24809">
    <property type="entry name" value="DUF7708"/>
    <property type="match status" value="1"/>
</dbReference>
<dbReference type="AlphaFoldDB" id="A0A6A6NND6"/>
<name>A0A6A6NND6_9PEZI</name>
<feature type="compositionally biased region" description="Polar residues" evidence="1">
    <location>
        <begin position="15"/>
        <end position="49"/>
    </location>
</feature>
<feature type="domain" description="DUF7708" evidence="2">
    <location>
        <begin position="188"/>
        <end position="304"/>
    </location>
</feature>
<evidence type="ECO:0000313" key="4">
    <source>
        <dbReference type="Proteomes" id="UP000799766"/>
    </source>
</evidence>
<dbReference type="Proteomes" id="UP000799766">
    <property type="component" value="Unassembled WGS sequence"/>
</dbReference>
<protein>
    <recommendedName>
        <fullName evidence="2">DUF7708 domain-containing protein</fullName>
    </recommendedName>
</protein>
<feature type="region of interest" description="Disordered" evidence="1">
    <location>
        <begin position="1"/>
        <end position="111"/>
    </location>
</feature>
<keyword evidence="4" id="KW-1185">Reference proteome</keyword>
<evidence type="ECO:0000256" key="1">
    <source>
        <dbReference type="SAM" id="MobiDB-lite"/>
    </source>
</evidence>
<evidence type="ECO:0000259" key="2">
    <source>
        <dbReference type="Pfam" id="PF24809"/>
    </source>
</evidence>
<dbReference type="InterPro" id="IPR056125">
    <property type="entry name" value="DUF7708"/>
</dbReference>
<feature type="compositionally biased region" description="Low complexity" evidence="1">
    <location>
        <begin position="83"/>
        <end position="98"/>
    </location>
</feature>
<sequence>MPRKRDMFKRFLPSKPTSGIPSTTAPLSSAIPTTQIPQAGPVDSQSSHLTAPGDMSADPQSSRTAPAQTSRVPSPARQTTPDAQIQPQASQSTASSQLSPPPASSSSGPRRDLWEEALQTLPEDRRDAITSLSSAQTPQPGTLSARMDALIGETKQRQQECEKRSYKFTLNGREIILRDVAEKTITWLDIFKSIGDVAANFDPIHTALPWAGVRFLLQAAVGERDQMRGLLVGVERIVHVTSRCAVYEELYCVTPTPGGSLDNLQMALVKLYAVILQFLAQAHYMFGRHALQRAVHSVFRPGDIAGFLENCRESEQEVDLAASNCGQEWGRAAHAENKASMQALQTLLGDMKKPILRTDDRILALLQRVDQSERLEILDWISKVQHGENHDTVRESRTPSTCEWILQNRHYGEWQDASTSIILWLHENRKFYRILLASNSQVECANILSSRVREDVSNIESNR</sequence>
<proteinExistence type="predicted"/>
<dbReference type="EMBL" id="MU001702">
    <property type="protein sequence ID" value="KAF2452874.1"/>
    <property type="molecule type" value="Genomic_DNA"/>
</dbReference>
<reference evidence="3" key="1">
    <citation type="journal article" date="2020" name="Stud. Mycol.">
        <title>101 Dothideomycetes genomes: a test case for predicting lifestyles and emergence of pathogens.</title>
        <authorList>
            <person name="Haridas S."/>
            <person name="Albert R."/>
            <person name="Binder M."/>
            <person name="Bloem J."/>
            <person name="Labutti K."/>
            <person name="Salamov A."/>
            <person name="Andreopoulos B."/>
            <person name="Baker S."/>
            <person name="Barry K."/>
            <person name="Bills G."/>
            <person name="Bluhm B."/>
            <person name="Cannon C."/>
            <person name="Castanera R."/>
            <person name="Culley D."/>
            <person name="Daum C."/>
            <person name="Ezra D."/>
            <person name="Gonzalez J."/>
            <person name="Henrissat B."/>
            <person name="Kuo A."/>
            <person name="Liang C."/>
            <person name="Lipzen A."/>
            <person name="Lutzoni F."/>
            <person name="Magnuson J."/>
            <person name="Mondo S."/>
            <person name="Nolan M."/>
            <person name="Ohm R."/>
            <person name="Pangilinan J."/>
            <person name="Park H.-J."/>
            <person name="Ramirez L."/>
            <person name="Alfaro M."/>
            <person name="Sun H."/>
            <person name="Tritt A."/>
            <person name="Yoshinaga Y."/>
            <person name="Zwiers L.-H."/>
            <person name="Turgeon B."/>
            <person name="Goodwin S."/>
            <person name="Spatafora J."/>
            <person name="Crous P."/>
            <person name="Grigoriev I."/>
        </authorList>
    </citation>
    <scope>NUCLEOTIDE SEQUENCE</scope>
    <source>
        <strain evidence="3">ATCC 16933</strain>
    </source>
</reference>
<gene>
    <name evidence="3" type="ORF">BDY21DRAFT_150017</name>
</gene>
<accession>A0A6A6NND6</accession>
<feature type="compositionally biased region" description="Polar residues" evidence="1">
    <location>
        <begin position="58"/>
        <end position="82"/>
    </location>
</feature>
<dbReference type="PANTHER" id="PTHR10039:SF15">
    <property type="entry name" value="NACHT DOMAIN-CONTAINING PROTEIN"/>
    <property type="match status" value="1"/>
</dbReference>
<dbReference type="OrthoDB" id="7464126at2759"/>
<dbReference type="PANTHER" id="PTHR10039">
    <property type="entry name" value="AMELOGENIN"/>
    <property type="match status" value="1"/>
</dbReference>
<evidence type="ECO:0000313" key="3">
    <source>
        <dbReference type="EMBL" id="KAF2452874.1"/>
    </source>
</evidence>